<reference evidence="5" key="1">
    <citation type="submission" date="2021-04" db="EMBL/GenBank/DDBJ databases">
        <title>Genome sequence of Woronichinia naegeliana from Washington state freshwater lake bloom.</title>
        <authorList>
            <person name="Dreher T.W."/>
        </authorList>
    </citation>
    <scope>NUCLEOTIDE SEQUENCE</scope>
    <source>
        <strain evidence="5">WA131</strain>
    </source>
</reference>
<sequence>MVFPTSPTKRSSRPSSSKRKSSKHSPQKQKGNWVLTTLGLTAIALLSATAGALLAFSMASIPLGQSKLTPAQSAVFNKAKTISYQSLNLPQLSRPINILVLGTKVLTSDVGDNSAKTLGYQALVNSLSGLTDTMMLIRLDPEKEKLTVVSLPRDTQVEIEGHGLQKINEANVYGGPSLAAETVSHLLGDVPIDRYVRVNVQAVEKLVDALGGVTVYVPKNMKYQDDSQHLYINLQEGQQHLDGNKTLQLLRFRHDQLGDIGRIQRQQMVSRAIIEQALKPQTLLKIPDVLSIVQSHIDTNVNLEELIAIAGFAAQTQRSNVQMLMLPGNFNSNGRTETSYWLPDAAKIQTLVAQYFGGSPSATSSLDNPETVASEPEQDPSKLRIAIQDSANNPAAVQSLVRTLNEVGYRRVYVVEHWRQPLATTRIVAPNGNDLGASQVRASLGIGEVLVDSNGYLVSDVTIQVGQDWVERTQQGN</sequence>
<feature type="domain" description="LytR/CpsA/Psr regulator C-terminal" evidence="4">
    <location>
        <begin position="383"/>
        <end position="469"/>
    </location>
</feature>
<name>A0A977KTJ1_9CYAN</name>
<dbReference type="AlphaFoldDB" id="A0A977KTJ1"/>
<proteinExistence type="inferred from homology"/>
<dbReference type="EMBL" id="CP073041">
    <property type="protein sequence ID" value="UXE59663.1"/>
    <property type="molecule type" value="Genomic_DNA"/>
</dbReference>
<dbReference type="InterPro" id="IPR004474">
    <property type="entry name" value="LytR_CpsA_psr"/>
</dbReference>
<feature type="region of interest" description="Disordered" evidence="2">
    <location>
        <begin position="1"/>
        <end position="29"/>
    </location>
</feature>
<dbReference type="Proteomes" id="UP001065613">
    <property type="component" value="Chromosome"/>
</dbReference>
<evidence type="ECO:0000259" key="3">
    <source>
        <dbReference type="Pfam" id="PF03816"/>
    </source>
</evidence>
<evidence type="ECO:0000256" key="2">
    <source>
        <dbReference type="SAM" id="MobiDB-lite"/>
    </source>
</evidence>
<comment type="similarity">
    <text evidence="1">Belongs to the LytR/CpsA/Psr (LCP) family.</text>
</comment>
<dbReference type="Gene3D" id="3.40.630.190">
    <property type="entry name" value="LCP protein"/>
    <property type="match status" value="1"/>
</dbReference>
<gene>
    <name evidence="5" type="ORF">KA717_28500</name>
</gene>
<evidence type="ECO:0000313" key="5">
    <source>
        <dbReference type="EMBL" id="UXE59663.1"/>
    </source>
</evidence>
<dbReference type="NCBIfam" id="TIGR00350">
    <property type="entry name" value="lytR_cpsA_psr"/>
    <property type="match status" value="1"/>
</dbReference>
<feature type="region of interest" description="Disordered" evidence="2">
    <location>
        <begin position="361"/>
        <end position="380"/>
    </location>
</feature>
<dbReference type="Pfam" id="PF03816">
    <property type="entry name" value="LytR_cpsA_psr"/>
    <property type="match status" value="1"/>
</dbReference>
<dbReference type="KEGG" id="wna:KA717_28500"/>
<accession>A0A977KTJ1</accession>
<feature type="compositionally biased region" description="Basic residues" evidence="2">
    <location>
        <begin position="10"/>
        <end position="27"/>
    </location>
</feature>
<dbReference type="InterPro" id="IPR050922">
    <property type="entry name" value="LytR/CpsA/Psr_CW_biosynth"/>
</dbReference>
<dbReference type="Pfam" id="PF13399">
    <property type="entry name" value="LytR_C"/>
    <property type="match status" value="1"/>
</dbReference>
<dbReference type="PANTHER" id="PTHR33392">
    <property type="entry name" value="POLYISOPRENYL-TEICHOIC ACID--PEPTIDOGLYCAN TEICHOIC ACID TRANSFERASE TAGU"/>
    <property type="match status" value="1"/>
</dbReference>
<feature type="domain" description="Cell envelope-related transcriptional attenuator" evidence="3">
    <location>
        <begin position="131"/>
        <end position="277"/>
    </location>
</feature>
<evidence type="ECO:0000259" key="4">
    <source>
        <dbReference type="Pfam" id="PF13399"/>
    </source>
</evidence>
<protein>
    <submittedName>
        <fullName evidence="5">LCP family protein</fullName>
    </submittedName>
</protein>
<organism evidence="5">
    <name type="scientific">Woronichinia naegeliana WA131</name>
    <dbReference type="NCBI Taxonomy" id="2824559"/>
    <lineage>
        <taxon>Bacteria</taxon>
        <taxon>Bacillati</taxon>
        <taxon>Cyanobacteriota</taxon>
        <taxon>Cyanophyceae</taxon>
        <taxon>Synechococcales</taxon>
        <taxon>Coelosphaeriaceae</taxon>
        <taxon>Woronichinia</taxon>
    </lineage>
</organism>
<dbReference type="PANTHER" id="PTHR33392:SF6">
    <property type="entry name" value="POLYISOPRENYL-TEICHOIC ACID--PEPTIDOGLYCAN TEICHOIC ACID TRANSFERASE TAGU"/>
    <property type="match status" value="1"/>
</dbReference>
<dbReference type="InterPro" id="IPR027381">
    <property type="entry name" value="LytR/CpsA/Psr_C"/>
</dbReference>
<evidence type="ECO:0000256" key="1">
    <source>
        <dbReference type="ARBA" id="ARBA00006068"/>
    </source>
</evidence>